<evidence type="ECO:0000313" key="1">
    <source>
        <dbReference type="EMBL" id="TVO75114.1"/>
    </source>
</evidence>
<accession>A0A557SCI3</accession>
<dbReference type="EMBL" id="VMNH01000009">
    <property type="protein sequence ID" value="TVO75114.1"/>
    <property type="molecule type" value="Genomic_DNA"/>
</dbReference>
<comment type="caution">
    <text evidence="1">The sequence shown here is derived from an EMBL/GenBank/DDBJ whole genome shotgun (WGS) entry which is preliminary data.</text>
</comment>
<evidence type="ECO:0000313" key="2">
    <source>
        <dbReference type="Proteomes" id="UP000316649"/>
    </source>
</evidence>
<proteinExistence type="predicted"/>
<gene>
    <name evidence="1" type="ORF">FHP88_08865</name>
</gene>
<name>A0A557SCI3_9GAMM</name>
<dbReference type="RefSeq" id="WP_144358687.1">
    <property type="nucleotide sequence ID" value="NZ_VMNH01000009.1"/>
</dbReference>
<sequence>MQNAARELWPSEKPDAFMAAWKQAISLTGHPTLFGGNYLMGLDGYAPKIKEINQVISRLPKSKAAMIAAMVSFYNPEEGARLMAKTGCTGLGNLALHLPDAARAVLGDLLFNYHGW</sequence>
<reference evidence="1 2" key="1">
    <citation type="submission" date="2019-07" db="EMBL/GenBank/DDBJ databases">
        <title>The pathways for chlorine oxyanion respiration interact through the shared metabolite chlorate.</title>
        <authorList>
            <person name="Barnum T.P."/>
            <person name="Cheng Y."/>
            <person name="Hill K.A."/>
            <person name="Lucas L.N."/>
            <person name="Carlson H.K."/>
            <person name="Coates J.D."/>
        </authorList>
    </citation>
    <scope>NUCLEOTIDE SEQUENCE [LARGE SCALE GENOMIC DNA]</scope>
    <source>
        <strain evidence="1 2">BK-1</strain>
    </source>
</reference>
<dbReference type="Proteomes" id="UP000316649">
    <property type="component" value="Unassembled WGS sequence"/>
</dbReference>
<dbReference type="OrthoDB" id="9009806at2"/>
<keyword evidence="2" id="KW-1185">Reference proteome</keyword>
<protein>
    <submittedName>
        <fullName evidence="1">Uncharacterized protein</fullName>
    </submittedName>
</protein>
<organism evidence="1 2">
    <name type="scientific">Sedimenticola selenatireducens</name>
    <dbReference type="NCBI Taxonomy" id="191960"/>
    <lineage>
        <taxon>Bacteria</taxon>
        <taxon>Pseudomonadati</taxon>
        <taxon>Pseudomonadota</taxon>
        <taxon>Gammaproteobacteria</taxon>
        <taxon>Chromatiales</taxon>
        <taxon>Sedimenticolaceae</taxon>
        <taxon>Sedimenticola</taxon>
    </lineage>
</organism>
<dbReference type="AlphaFoldDB" id="A0A557SCI3"/>